<comment type="function">
    <text evidence="5">Negative regulator of class I heat shock genes (grpE-dnaK-dnaJ and groELS operons). Prevents heat-shock induction of these operons.</text>
</comment>
<evidence type="ECO:0000313" key="9">
    <source>
        <dbReference type="EMBL" id="KXI18036.1"/>
    </source>
</evidence>
<dbReference type="Gene3D" id="3.30.390.60">
    <property type="entry name" value="Heat-inducible transcription repressor hrca homolog, domain 3"/>
    <property type="match status" value="1"/>
</dbReference>
<dbReference type="InterPro" id="IPR021153">
    <property type="entry name" value="HrcA_C"/>
</dbReference>
<dbReference type="AlphaFoldDB" id="A0A135Z8N6"/>
<dbReference type="PANTHER" id="PTHR34824:SF1">
    <property type="entry name" value="HEAT-INDUCIBLE TRANSCRIPTION REPRESSOR HRCA"/>
    <property type="match status" value="1"/>
</dbReference>
<dbReference type="EMBL" id="LSRC01000017">
    <property type="protein sequence ID" value="KXI18036.1"/>
    <property type="molecule type" value="Genomic_DNA"/>
</dbReference>
<comment type="similarity">
    <text evidence="5">Belongs to the HrcA family.</text>
</comment>
<dbReference type="PANTHER" id="PTHR34824">
    <property type="entry name" value="HEAT-INDUCIBLE TRANSCRIPTION REPRESSOR HRCA"/>
    <property type="match status" value="1"/>
</dbReference>
<dbReference type="InterPro" id="IPR029016">
    <property type="entry name" value="GAF-like_dom_sf"/>
</dbReference>
<dbReference type="InterPro" id="IPR002571">
    <property type="entry name" value="HrcA"/>
</dbReference>
<evidence type="ECO:0000256" key="2">
    <source>
        <dbReference type="ARBA" id="ARBA00023015"/>
    </source>
</evidence>
<comment type="caution">
    <text evidence="9">The sequence shown here is derived from an EMBL/GenBank/DDBJ whole genome shotgun (WGS) entry which is preliminary data.</text>
</comment>
<dbReference type="InterPro" id="IPR036390">
    <property type="entry name" value="WH_DNA-bd_sf"/>
</dbReference>
<keyword evidence="1 5" id="KW-0678">Repressor</keyword>
<dbReference type="NCBIfam" id="TIGR00331">
    <property type="entry name" value="hrcA"/>
    <property type="match status" value="1"/>
</dbReference>
<gene>
    <name evidence="5" type="primary">hrcA</name>
    <name evidence="9" type="ORF">HMPREF3230_00433</name>
</gene>
<evidence type="ECO:0000256" key="1">
    <source>
        <dbReference type="ARBA" id="ARBA00022491"/>
    </source>
</evidence>
<name>A0A135Z8N6_GARVA</name>
<dbReference type="Proteomes" id="UP000070505">
    <property type="component" value="Unassembled WGS sequence"/>
</dbReference>
<dbReference type="Pfam" id="PF08220">
    <property type="entry name" value="HTH_DeoR"/>
    <property type="match status" value="1"/>
</dbReference>
<dbReference type="SUPFAM" id="SSF46785">
    <property type="entry name" value="Winged helix' DNA-binding domain"/>
    <property type="match status" value="1"/>
</dbReference>
<evidence type="ECO:0000256" key="3">
    <source>
        <dbReference type="ARBA" id="ARBA00023016"/>
    </source>
</evidence>
<organism evidence="9 10">
    <name type="scientific">Gardnerella vaginalis</name>
    <dbReference type="NCBI Taxonomy" id="2702"/>
    <lineage>
        <taxon>Bacteria</taxon>
        <taxon>Bacillati</taxon>
        <taxon>Actinomycetota</taxon>
        <taxon>Actinomycetes</taxon>
        <taxon>Bifidobacteriales</taxon>
        <taxon>Bifidobacteriaceae</taxon>
        <taxon>Gardnerella</taxon>
    </lineage>
</organism>
<proteinExistence type="inferred from homology"/>
<dbReference type="HAMAP" id="MF_00081">
    <property type="entry name" value="HrcA"/>
    <property type="match status" value="1"/>
</dbReference>
<dbReference type="InterPro" id="IPR023120">
    <property type="entry name" value="WHTH_transcript_rep_HrcA_IDD"/>
</dbReference>
<dbReference type="InterPro" id="IPR001034">
    <property type="entry name" value="DeoR_HTH"/>
</dbReference>
<evidence type="ECO:0000256" key="4">
    <source>
        <dbReference type="ARBA" id="ARBA00023163"/>
    </source>
</evidence>
<dbReference type="GO" id="GO:0003677">
    <property type="term" value="F:DNA binding"/>
    <property type="evidence" value="ECO:0007669"/>
    <property type="project" value="InterPro"/>
</dbReference>
<sequence length="441" mass="48060">MMVLRAVVEDYIRSQEPVGSASLTKNHHLGVSSATIRNDMSALEEEGYLVQPHTSAGRIPTEKGYRYFVDGLASIIPLSEAQRRGIRNFLSGSVSLQDTLQRSARLLASITGQIALVASPSLSKSRVRHIELVQVSESTLLAVIITDTGSVAQHMLPIGNIHVDDFSSLTTVINNKCVNAPFDLAARYVRDLSLHIDDSNMRIVISSLAAAIDDMYAGEHAHDLYVAGASQLAHKHHANDFAQLFDALEEQAVIMRLMTSLSEEASDCVNGVSVAIGSETHTPELLNASVVTSGYGYDSSIECDESESSLYNEDNIKDSSNEDSSNEDATFSSSTYRSKTSNRFNESNESKVLSCDYLVKKENTKNCIDNICISTLKSSDDYKKSSNNKDISDNSLNNTSHTNVPVAFIGSIGPQHMDYAVTMSAVRAVARYLNTFISHNS</sequence>
<dbReference type="Gene3D" id="1.10.10.10">
    <property type="entry name" value="Winged helix-like DNA-binding domain superfamily/Winged helix DNA-binding domain"/>
    <property type="match status" value="1"/>
</dbReference>
<evidence type="ECO:0000256" key="5">
    <source>
        <dbReference type="HAMAP-Rule" id="MF_00081"/>
    </source>
</evidence>
<dbReference type="SUPFAM" id="SSF55781">
    <property type="entry name" value="GAF domain-like"/>
    <property type="match status" value="1"/>
</dbReference>
<feature type="domain" description="HTH deoR-type" evidence="8">
    <location>
        <begin position="28"/>
        <end position="56"/>
    </location>
</feature>
<protein>
    <recommendedName>
        <fullName evidence="5">Heat-inducible transcription repressor HrcA</fullName>
    </recommendedName>
</protein>
<dbReference type="GO" id="GO:0045892">
    <property type="term" value="P:negative regulation of DNA-templated transcription"/>
    <property type="evidence" value="ECO:0007669"/>
    <property type="project" value="UniProtKB-UniRule"/>
</dbReference>
<dbReference type="PATRIC" id="fig|2702.101.peg.420"/>
<keyword evidence="2 5" id="KW-0805">Transcription regulation</keyword>
<accession>A0A135Z8N6</accession>
<keyword evidence="4 5" id="KW-0804">Transcription</keyword>
<dbReference type="GO" id="GO:0003700">
    <property type="term" value="F:DNA-binding transcription factor activity"/>
    <property type="evidence" value="ECO:0007669"/>
    <property type="project" value="InterPro"/>
</dbReference>
<dbReference type="Pfam" id="PF01628">
    <property type="entry name" value="HrcA"/>
    <property type="match status" value="1"/>
</dbReference>
<reference evidence="9 10" key="1">
    <citation type="submission" date="2016-02" db="EMBL/GenBank/DDBJ databases">
        <authorList>
            <person name="Wen L."/>
            <person name="He K."/>
            <person name="Yang H."/>
        </authorList>
    </citation>
    <scope>NUCLEOTIDE SEQUENCE [LARGE SCALE GENOMIC DNA]</scope>
    <source>
        <strain evidence="9 10">CMW7778B</strain>
    </source>
</reference>
<feature type="domain" description="Heat-inducible transcription repressor HrcA C-terminal" evidence="7">
    <location>
        <begin position="97"/>
        <end position="299"/>
    </location>
</feature>
<evidence type="ECO:0000256" key="6">
    <source>
        <dbReference type="SAM" id="MobiDB-lite"/>
    </source>
</evidence>
<feature type="compositionally biased region" description="Polar residues" evidence="6">
    <location>
        <begin position="329"/>
        <end position="343"/>
    </location>
</feature>
<evidence type="ECO:0000259" key="7">
    <source>
        <dbReference type="Pfam" id="PF01628"/>
    </source>
</evidence>
<feature type="region of interest" description="Disordered" evidence="6">
    <location>
        <begin position="312"/>
        <end position="343"/>
    </location>
</feature>
<dbReference type="InterPro" id="IPR036388">
    <property type="entry name" value="WH-like_DNA-bd_sf"/>
</dbReference>
<evidence type="ECO:0000259" key="8">
    <source>
        <dbReference type="Pfam" id="PF08220"/>
    </source>
</evidence>
<evidence type="ECO:0000313" key="10">
    <source>
        <dbReference type="Proteomes" id="UP000070505"/>
    </source>
</evidence>
<dbReference type="Gene3D" id="3.30.450.40">
    <property type="match status" value="1"/>
</dbReference>
<keyword evidence="3 5" id="KW-0346">Stress response</keyword>